<dbReference type="EMBL" id="AP018005">
    <property type="protein sequence ID" value="BBB15087.1"/>
    <property type="molecule type" value="Genomic_DNA"/>
</dbReference>
<protein>
    <recommendedName>
        <fullName evidence="15">Ribonuclease 3</fullName>
        <ecNumber evidence="15">3.1.26.3</ecNumber>
    </recommendedName>
    <alternativeName>
        <fullName evidence="15">Ribonuclease III</fullName>
        <shortName evidence="15">RNase III</shortName>
    </alternativeName>
</protein>
<dbReference type="PANTHER" id="PTHR11207:SF0">
    <property type="entry name" value="RIBONUCLEASE 3"/>
    <property type="match status" value="1"/>
</dbReference>
<evidence type="ECO:0000256" key="10">
    <source>
        <dbReference type="ARBA" id="ARBA00022723"/>
    </source>
</evidence>
<dbReference type="PANTHER" id="PTHR11207">
    <property type="entry name" value="RIBONUCLEASE III"/>
    <property type="match status" value="1"/>
</dbReference>
<dbReference type="FunFam" id="3.30.160.20:FF:000003">
    <property type="entry name" value="Ribonuclease 3"/>
    <property type="match status" value="1"/>
</dbReference>
<dbReference type="GO" id="GO:0010468">
    <property type="term" value="P:regulation of gene expression"/>
    <property type="evidence" value="ECO:0007669"/>
    <property type="project" value="TreeGrafter"/>
</dbReference>
<dbReference type="Pfam" id="PF00035">
    <property type="entry name" value="dsrm"/>
    <property type="match status" value="1"/>
</dbReference>
<evidence type="ECO:0000256" key="13">
    <source>
        <dbReference type="ARBA" id="ARBA00022842"/>
    </source>
</evidence>
<dbReference type="SMART" id="SM00535">
    <property type="entry name" value="RIBOc"/>
    <property type="match status" value="1"/>
</dbReference>
<sequence length="230" mass="25747">MVRSEVATLCKHLGYQFKNPELLEDALSHRSFRGNKNNERLEYLGDAALNFVIAAALFRQNIRAREGELSRLRANLVRGETLTDLAKEFELGKYLRLGAGELKTGGAQRKSILADGMEAVVGAIYLDGGFAACETCILRWYETRLENVESLPDLKDPKTRLQEYLQARKLPLPLYTVLMLEGPAHQQIFKVECQVNGLPNKAIGIDSSRRRAEQKAAEKILAELESASEL</sequence>
<feature type="active site" evidence="15">
    <location>
        <position position="118"/>
    </location>
</feature>
<dbReference type="CDD" id="cd10845">
    <property type="entry name" value="DSRM_RNAse_III_family"/>
    <property type="match status" value="1"/>
</dbReference>
<dbReference type="InterPro" id="IPR011907">
    <property type="entry name" value="RNase_III"/>
</dbReference>
<evidence type="ECO:0000256" key="8">
    <source>
        <dbReference type="ARBA" id="ARBA00022694"/>
    </source>
</evidence>
<keyword evidence="19" id="KW-1185">Reference proteome</keyword>
<feature type="binding site" evidence="15">
    <location>
        <position position="42"/>
    </location>
    <ligand>
        <name>Mg(2+)</name>
        <dbReference type="ChEBI" id="CHEBI:18420"/>
    </ligand>
</feature>
<evidence type="ECO:0000256" key="9">
    <source>
        <dbReference type="ARBA" id="ARBA00022722"/>
    </source>
</evidence>
<evidence type="ECO:0000256" key="6">
    <source>
        <dbReference type="ARBA" id="ARBA00022552"/>
    </source>
</evidence>
<feature type="domain" description="DRBM" evidence="16">
    <location>
        <begin position="156"/>
        <end position="226"/>
    </location>
</feature>
<comment type="subunit">
    <text evidence="4 15">Homodimer.</text>
</comment>
<keyword evidence="5 15" id="KW-0963">Cytoplasm</keyword>
<dbReference type="Gene3D" id="3.30.160.20">
    <property type="match status" value="1"/>
</dbReference>
<accession>A0A2Z5V722</accession>
<keyword evidence="9 15" id="KW-0540">Nuclease</keyword>
<keyword evidence="8 15" id="KW-0819">tRNA processing</keyword>
<feature type="active site" evidence="15">
    <location>
        <position position="46"/>
    </location>
</feature>
<dbReference type="HAMAP" id="MF_00104">
    <property type="entry name" value="RNase_III"/>
    <property type="match status" value="1"/>
</dbReference>
<proteinExistence type="inferred from homology"/>
<evidence type="ECO:0000259" key="16">
    <source>
        <dbReference type="PROSITE" id="PS50137"/>
    </source>
</evidence>
<keyword evidence="7 15" id="KW-0507">mRNA processing</keyword>
<dbReference type="OrthoDB" id="9805026at2"/>
<dbReference type="GO" id="GO:0042802">
    <property type="term" value="F:identical protein binding"/>
    <property type="evidence" value="ECO:0007669"/>
    <property type="project" value="UniProtKB-ARBA"/>
</dbReference>
<dbReference type="SUPFAM" id="SSF54768">
    <property type="entry name" value="dsRNA-binding domain-like"/>
    <property type="match status" value="1"/>
</dbReference>
<dbReference type="GO" id="GO:0006397">
    <property type="term" value="P:mRNA processing"/>
    <property type="evidence" value="ECO:0007669"/>
    <property type="project" value="UniProtKB-UniRule"/>
</dbReference>
<dbReference type="PROSITE" id="PS50137">
    <property type="entry name" value="DS_RBD"/>
    <property type="match status" value="1"/>
</dbReference>
<evidence type="ECO:0000256" key="2">
    <source>
        <dbReference type="ARBA" id="ARBA00004496"/>
    </source>
</evidence>
<evidence type="ECO:0000256" key="4">
    <source>
        <dbReference type="ARBA" id="ARBA00011738"/>
    </source>
</evidence>
<dbReference type="GO" id="GO:0005737">
    <property type="term" value="C:cytoplasm"/>
    <property type="evidence" value="ECO:0007669"/>
    <property type="project" value="UniProtKB-SubCell"/>
</dbReference>
<evidence type="ECO:0000256" key="7">
    <source>
        <dbReference type="ARBA" id="ARBA00022664"/>
    </source>
</evidence>
<keyword evidence="13 15" id="KW-0460">Magnesium</keyword>
<dbReference type="PROSITE" id="PS00517">
    <property type="entry name" value="RNASE_3_1"/>
    <property type="match status" value="1"/>
</dbReference>
<dbReference type="SMART" id="SM00358">
    <property type="entry name" value="DSRM"/>
    <property type="match status" value="1"/>
</dbReference>
<comment type="catalytic activity">
    <reaction evidence="1 15">
        <text>Endonucleolytic cleavage to 5'-phosphomonoester.</text>
        <dbReference type="EC" id="3.1.26.3"/>
    </reaction>
</comment>
<dbReference type="GO" id="GO:0003725">
    <property type="term" value="F:double-stranded RNA binding"/>
    <property type="evidence" value="ECO:0007669"/>
    <property type="project" value="TreeGrafter"/>
</dbReference>
<dbReference type="GO" id="GO:0046872">
    <property type="term" value="F:metal ion binding"/>
    <property type="evidence" value="ECO:0007669"/>
    <property type="project" value="UniProtKB-KW"/>
</dbReference>
<dbReference type="AlphaFoldDB" id="A0A2Z5V722"/>
<gene>
    <name evidence="15 18" type="primary">rnc</name>
    <name evidence="18" type="ORF">RVIR1_05850</name>
</gene>
<dbReference type="Pfam" id="PF14622">
    <property type="entry name" value="Ribonucleas_3_3"/>
    <property type="match status" value="1"/>
</dbReference>
<dbReference type="NCBIfam" id="TIGR02191">
    <property type="entry name" value="RNaseIII"/>
    <property type="match status" value="1"/>
</dbReference>
<comment type="subcellular location">
    <subcellularLocation>
        <location evidence="2 15">Cytoplasm</location>
    </subcellularLocation>
</comment>
<evidence type="ECO:0000256" key="12">
    <source>
        <dbReference type="ARBA" id="ARBA00022801"/>
    </source>
</evidence>
<dbReference type="Proteomes" id="UP000282483">
    <property type="component" value="Chromosome"/>
</dbReference>
<dbReference type="FunFam" id="1.10.1520.10:FF:000001">
    <property type="entry name" value="Ribonuclease 3"/>
    <property type="match status" value="1"/>
</dbReference>
<evidence type="ECO:0000256" key="5">
    <source>
        <dbReference type="ARBA" id="ARBA00022490"/>
    </source>
</evidence>
<dbReference type="GO" id="GO:0006364">
    <property type="term" value="P:rRNA processing"/>
    <property type="evidence" value="ECO:0007669"/>
    <property type="project" value="UniProtKB-UniRule"/>
</dbReference>
<comment type="function">
    <text evidence="15">Digests double-stranded RNA. Involved in the processing of primary rRNA transcript to yield the immediate precursors to the large and small rRNAs (23S and 16S). Processes some mRNAs, and tRNAs when they are encoded in the rRNA operon. Processes pre-crRNA and tracrRNA of type II CRISPR loci if present in the organism.</text>
</comment>
<reference evidence="18 19" key="1">
    <citation type="submission" date="2017-03" db="EMBL/GenBank/DDBJ databases">
        <title>The genome sequence of Candidatus Rickettsiella viridis.</title>
        <authorList>
            <person name="Nikoh N."/>
            <person name="Tsuchida T."/>
            <person name="Yamaguchi K."/>
            <person name="Maeda T."/>
            <person name="Shigenobu S."/>
            <person name="Fukatsu T."/>
        </authorList>
    </citation>
    <scope>NUCLEOTIDE SEQUENCE [LARGE SCALE GENOMIC DNA]</scope>
    <source>
        <strain evidence="18 19">Ap-RA04</strain>
    </source>
</reference>
<keyword evidence="10 15" id="KW-0479">Metal-binding</keyword>
<evidence type="ECO:0000256" key="3">
    <source>
        <dbReference type="ARBA" id="ARBA00010183"/>
    </source>
</evidence>
<keyword evidence="14 15" id="KW-0694">RNA-binding</keyword>
<dbReference type="RefSeq" id="WP_126322577.1">
    <property type="nucleotide sequence ID" value="NZ_AP018005.1"/>
</dbReference>
<organism evidence="18 19">
    <name type="scientific">Candidatus Rickettsiella viridis</name>
    <dbReference type="NCBI Taxonomy" id="676208"/>
    <lineage>
        <taxon>Bacteria</taxon>
        <taxon>Pseudomonadati</taxon>
        <taxon>Pseudomonadota</taxon>
        <taxon>Gammaproteobacteria</taxon>
        <taxon>Legionellales</taxon>
        <taxon>Coxiellaceae</taxon>
        <taxon>Rickettsiella</taxon>
    </lineage>
</organism>
<evidence type="ECO:0000256" key="15">
    <source>
        <dbReference type="HAMAP-Rule" id="MF_00104"/>
    </source>
</evidence>
<dbReference type="GO" id="GO:0004525">
    <property type="term" value="F:ribonuclease III activity"/>
    <property type="evidence" value="ECO:0007669"/>
    <property type="project" value="UniProtKB-UniRule"/>
</dbReference>
<evidence type="ECO:0000259" key="17">
    <source>
        <dbReference type="PROSITE" id="PS50142"/>
    </source>
</evidence>
<dbReference type="PROSITE" id="PS50142">
    <property type="entry name" value="RNASE_3_2"/>
    <property type="match status" value="1"/>
</dbReference>
<feature type="binding site" evidence="15">
    <location>
        <position position="115"/>
    </location>
    <ligand>
        <name>Mg(2+)</name>
        <dbReference type="ChEBI" id="CHEBI:18420"/>
    </ligand>
</feature>
<dbReference type="InterPro" id="IPR014720">
    <property type="entry name" value="dsRBD_dom"/>
</dbReference>
<dbReference type="CDD" id="cd00593">
    <property type="entry name" value="RIBOc"/>
    <property type="match status" value="1"/>
</dbReference>
<evidence type="ECO:0000256" key="11">
    <source>
        <dbReference type="ARBA" id="ARBA00022759"/>
    </source>
</evidence>
<comment type="similarity">
    <text evidence="3">Belongs to the ribonuclease III family.</text>
</comment>
<dbReference type="EC" id="3.1.26.3" evidence="15"/>
<dbReference type="GO" id="GO:0008033">
    <property type="term" value="P:tRNA processing"/>
    <property type="evidence" value="ECO:0007669"/>
    <property type="project" value="UniProtKB-KW"/>
</dbReference>
<evidence type="ECO:0000313" key="18">
    <source>
        <dbReference type="EMBL" id="BBB15087.1"/>
    </source>
</evidence>
<keyword evidence="12 15" id="KW-0378">Hydrolase</keyword>
<dbReference type="InterPro" id="IPR000999">
    <property type="entry name" value="RNase_III_dom"/>
</dbReference>
<keyword evidence="15" id="KW-0699">rRNA-binding</keyword>
<feature type="domain" description="RNase III" evidence="17">
    <location>
        <begin position="6"/>
        <end position="129"/>
    </location>
</feature>
<name>A0A2Z5V722_9COXI</name>
<evidence type="ECO:0000313" key="19">
    <source>
        <dbReference type="Proteomes" id="UP000282483"/>
    </source>
</evidence>
<feature type="binding site" evidence="15">
    <location>
        <position position="118"/>
    </location>
    <ligand>
        <name>Mg(2+)</name>
        <dbReference type="ChEBI" id="CHEBI:18420"/>
    </ligand>
</feature>
<keyword evidence="11 15" id="KW-0255">Endonuclease</keyword>
<dbReference type="SUPFAM" id="SSF69065">
    <property type="entry name" value="RNase III domain-like"/>
    <property type="match status" value="1"/>
</dbReference>
<dbReference type="InterPro" id="IPR036389">
    <property type="entry name" value="RNase_III_sf"/>
</dbReference>
<dbReference type="KEGG" id="rvi:RVIR1_05850"/>
<dbReference type="GO" id="GO:0019843">
    <property type="term" value="F:rRNA binding"/>
    <property type="evidence" value="ECO:0007669"/>
    <property type="project" value="UniProtKB-KW"/>
</dbReference>
<evidence type="ECO:0000256" key="14">
    <source>
        <dbReference type="ARBA" id="ARBA00022884"/>
    </source>
</evidence>
<comment type="cofactor">
    <cofactor evidence="15">
        <name>Mg(2+)</name>
        <dbReference type="ChEBI" id="CHEBI:18420"/>
    </cofactor>
</comment>
<evidence type="ECO:0000256" key="1">
    <source>
        <dbReference type="ARBA" id="ARBA00000109"/>
    </source>
</evidence>
<dbReference type="Gene3D" id="1.10.1520.10">
    <property type="entry name" value="Ribonuclease III domain"/>
    <property type="match status" value="1"/>
</dbReference>
<keyword evidence="6 15" id="KW-0698">rRNA processing</keyword>